<gene>
    <name evidence="4" type="ORF">KP79_PYT07594</name>
</gene>
<evidence type="ECO:0000256" key="1">
    <source>
        <dbReference type="ARBA" id="ARBA00023254"/>
    </source>
</evidence>
<dbReference type="AlphaFoldDB" id="A0A210PR12"/>
<keyword evidence="3" id="KW-0802">TPR repeat</keyword>
<dbReference type="PANTHER" id="PTHR47083">
    <property type="entry name" value="TESTIS-EXPRESSED PROTEIN 11"/>
    <property type="match status" value="1"/>
</dbReference>
<dbReference type="InterPro" id="IPR011990">
    <property type="entry name" value="TPR-like_helical_dom_sf"/>
</dbReference>
<sequence length="927" mass="105363">MSVTQELNVITAQIQALLKEICKGENGANKQWLDQIDRVMSLVNRLHEESTHMSEEQRTVVAILETHAVNLWNIAVALKTKDSLPVLVNAKLRHVAFLLVDCSTSSAFNENTWKKKIVMGMKAGRAWLDSKDPVMADQVFLLTDQFVASVQKAIVERKNDGVATEAVDKQKTEVLQDVFKLMCYKSEAALAQQNQQKALDLVLLAKEMLPNFPNEGGYLSMLCYNFGVDMYQQQKYEQGVMWLRESFELGKVRQTIGSRNQARTLRLLANAYLEWNAKEHCQKALNAVTLANTEHPHPAGFYLSLRVLLFIGEDDGAIQKAIEDILHQSDVTVDLGLNVVQLVSQHNRTEIAMDVTKILLKTFATSPDVGRIIVSQLELLIQMGKIREAKDFVEESITAHNTGKPLDATVKKRFHLTLWEQAAVAFEAKDYQESLEWYNYTLSLFSHSDIEAHNLAKLYRNRASCYLHLEQRDKAFESAEQAERWEPRSVHTQFILYKVSLAGADVNTAKCVLQKMCEMVASSDLGDDSTDAHSIMCLAAQMAFEENHQVVASQALECVANSCSDPWQVLTALRCLVRLKLASPEKDQETEPSNIDRNIQTAYHKLLQLQNESKENQNQVQNEASWFIKIAWNLALQCDESPQRMKTLFSLCQQLSSLCPRDDNNLTRQKTCMLMAAAAALQVARVSEDEAQKRYNLEEALQHVKNCRQLINQLQQNTLISTENKGKDSTETLLLLYEFEAQVKLNDPMSEQTLEQVLRLPNPDPKTFETLAALAMEPPAQNKNVSVRAIKVAIRKHLQLPQPDFNKCSKLFHSLVQLSLSGDSGTREEALTYYTEVIEVIDKRSQGQYPEMEILWLMTKAWNCGINFYSSGRCDEAERWCSTSLKLLKYLDTMRDNYEDHMNNTYSQILARMERLGTRSRGKSLEE</sequence>
<dbReference type="GO" id="GO:0007131">
    <property type="term" value="P:reciprocal meiotic recombination"/>
    <property type="evidence" value="ECO:0007669"/>
    <property type="project" value="TreeGrafter"/>
</dbReference>
<evidence type="ECO:0000313" key="4">
    <source>
        <dbReference type="EMBL" id="OWF38925.1"/>
    </source>
</evidence>
<dbReference type="InterPro" id="IPR019734">
    <property type="entry name" value="TPR_rpt"/>
</dbReference>
<organism evidence="4 5">
    <name type="scientific">Mizuhopecten yessoensis</name>
    <name type="common">Japanese scallop</name>
    <name type="synonym">Patinopecten yessoensis</name>
    <dbReference type="NCBI Taxonomy" id="6573"/>
    <lineage>
        <taxon>Eukaryota</taxon>
        <taxon>Metazoa</taxon>
        <taxon>Spiralia</taxon>
        <taxon>Lophotrochozoa</taxon>
        <taxon>Mollusca</taxon>
        <taxon>Bivalvia</taxon>
        <taxon>Autobranchia</taxon>
        <taxon>Pteriomorphia</taxon>
        <taxon>Pectinida</taxon>
        <taxon>Pectinoidea</taxon>
        <taxon>Pectinidae</taxon>
        <taxon>Mizuhopecten</taxon>
    </lineage>
</organism>
<keyword evidence="5" id="KW-1185">Reference proteome</keyword>
<dbReference type="GO" id="GO:0007060">
    <property type="term" value="P:male meiosis chromosome segregation"/>
    <property type="evidence" value="ECO:0007669"/>
    <property type="project" value="TreeGrafter"/>
</dbReference>
<dbReference type="PROSITE" id="PS50005">
    <property type="entry name" value="TPR"/>
    <property type="match status" value="1"/>
</dbReference>
<evidence type="ECO:0000256" key="2">
    <source>
        <dbReference type="ARBA" id="ARBA00031845"/>
    </source>
</evidence>
<dbReference type="PANTHER" id="PTHR47083:SF1">
    <property type="entry name" value="TESTIS-EXPRESSED PROTEIN 11"/>
    <property type="match status" value="1"/>
</dbReference>
<dbReference type="STRING" id="6573.A0A210PR12"/>
<protein>
    <recommendedName>
        <fullName evidence="2">Protein ZIP4 homolog</fullName>
    </recommendedName>
</protein>
<proteinExistence type="predicted"/>
<dbReference type="SUPFAM" id="SSF48371">
    <property type="entry name" value="ARM repeat"/>
    <property type="match status" value="1"/>
</dbReference>
<dbReference type="GO" id="GO:0000801">
    <property type="term" value="C:central element"/>
    <property type="evidence" value="ECO:0007669"/>
    <property type="project" value="TreeGrafter"/>
</dbReference>
<evidence type="ECO:0000313" key="5">
    <source>
        <dbReference type="Proteomes" id="UP000242188"/>
    </source>
</evidence>
<dbReference type="InterPro" id="IPR013940">
    <property type="entry name" value="Spo22/ZIP4/TEX11"/>
</dbReference>
<dbReference type="Gene3D" id="1.25.40.10">
    <property type="entry name" value="Tetratricopeptide repeat domain"/>
    <property type="match status" value="2"/>
</dbReference>
<dbReference type="OrthoDB" id="65716at2759"/>
<dbReference type="EMBL" id="NEDP02005552">
    <property type="protein sequence ID" value="OWF38925.1"/>
    <property type="molecule type" value="Genomic_DNA"/>
</dbReference>
<name>A0A210PR12_MIZYE</name>
<dbReference type="InterPro" id="IPR042861">
    <property type="entry name" value="TEX11"/>
</dbReference>
<dbReference type="GO" id="GO:0007130">
    <property type="term" value="P:synaptonemal complex assembly"/>
    <property type="evidence" value="ECO:0007669"/>
    <property type="project" value="TreeGrafter"/>
</dbReference>
<evidence type="ECO:0000256" key="3">
    <source>
        <dbReference type="PROSITE-ProRule" id="PRU00339"/>
    </source>
</evidence>
<dbReference type="Proteomes" id="UP000242188">
    <property type="component" value="Unassembled WGS sequence"/>
</dbReference>
<reference evidence="4 5" key="1">
    <citation type="journal article" date="2017" name="Nat. Ecol. Evol.">
        <title>Scallop genome provides insights into evolution of bilaterian karyotype and development.</title>
        <authorList>
            <person name="Wang S."/>
            <person name="Zhang J."/>
            <person name="Jiao W."/>
            <person name="Li J."/>
            <person name="Xun X."/>
            <person name="Sun Y."/>
            <person name="Guo X."/>
            <person name="Huan P."/>
            <person name="Dong B."/>
            <person name="Zhang L."/>
            <person name="Hu X."/>
            <person name="Sun X."/>
            <person name="Wang J."/>
            <person name="Zhao C."/>
            <person name="Wang Y."/>
            <person name="Wang D."/>
            <person name="Huang X."/>
            <person name="Wang R."/>
            <person name="Lv J."/>
            <person name="Li Y."/>
            <person name="Zhang Z."/>
            <person name="Liu B."/>
            <person name="Lu W."/>
            <person name="Hui Y."/>
            <person name="Liang J."/>
            <person name="Zhou Z."/>
            <person name="Hou R."/>
            <person name="Li X."/>
            <person name="Liu Y."/>
            <person name="Li H."/>
            <person name="Ning X."/>
            <person name="Lin Y."/>
            <person name="Zhao L."/>
            <person name="Xing Q."/>
            <person name="Dou J."/>
            <person name="Li Y."/>
            <person name="Mao J."/>
            <person name="Guo H."/>
            <person name="Dou H."/>
            <person name="Li T."/>
            <person name="Mu C."/>
            <person name="Jiang W."/>
            <person name="Fu Q."/>
            <person name="Fu X."/>
            <person name="Miao Y."/>
            <person name="Liu J."/>
            <person name="Yu Q."/>
            <person name="Li R."/>
            <person name="Liao H."/>
            <person name="Li X."/>
            <person name="Kong Y."/>
            <person name="Jiang Z."/>
            <person name="Chourrout D."/>
            <person name="Li R."/>
            <person name="Bao Z."/>
        </authorList>
    </citation>
    <scope>NUCLEOTIDE SEQUENCE [LARGE SCALE GENOMIC DNA]</scope>
    <source>
        <strain evidence="4 5">PY_sf001</strain>
    </source>
</reference>
<dbReference type="SUPFAM" id="SSF48452">
    <property type="entry name" value="TPR-like"/>
    <property type="match status" value="2"/>
</dbReference>
<comment type="caution">
    <text evidence="4">The sequence shown here is derived from an EMBL/GenBank/DDBJ whole genome shotgun (WGS) entry which is preliminary data.</text>
</comment>
<keyword evidence="1" id="KW-0469">Meiosis</keyword>
<dbReference type="SMART" id="SM00028">
    <property type="entry name" value="TPR"/>
    <property type="match status" value="3"/>
</dbReference>
<dbReference type="InterPro" id="IPR016024">
    <property type="entry name" value="ARM-type_fold"/>
</dbReference>
<dbReference type="Pfam" id="PF08631">
    <property type="entry name" value="SPO22"/>
    <property type="match status" value="1"/>
</dbReference>
<feature type="repeat" description="TPR" evidence="3">
    <location>
        <begin position="456"/>
        <end position="489"/>
    </location>
</feature>
<accession>A0A210PR12</accession>